<gene>
    <name evidence="1" type="ORF">ARMGADRAFT_1073889</name>
</gene>
<proteinExistence type="predicted"/>
<dbReference type="PANTHER" id="PTHR21089">
    <property type="entry name" value="SHIKIMATE DEHYDROGENASE"/>
    <property type="match status" value="1"/>
</dbReference>
<dbReference type="GO" id="GO:0019632">
    <property type="term" value="P:shikimate metabolic process"/>
    <property type="evidence" value="ECO:0007669"/>
    <property type="project" value="TreeGrafter"/>
</dbReference>
<dbReference type="InterPro" id="IPR022893">
    <property type="entry name" value="Shikimate_DH_fam"/>
</dbReference>
<dbReference type="GO" id="GO:0004764">
    <property type="term" value="F:shikimate 3-dehydrogenase (NADP+) activity"/>
    <property type="evidence" value="ECO:0007669"/>
    <property type="project" value="InterPro"/>
</dbReference>
<name>A0A2H3DUS0_ARMGA</name>
<dbReference type="SUPFAM" id="SSF51735">
    <property type="entry name" value="NAD(P)-binding Rossmann-fold domains"/>
    <property type="match status" value="1"/>
</dbReference>
<dbReference type="SUPFAM" id="SSF53223">
    <property type="entry name" value="Aminoacid dehydrogenase-like, N-terminal domain"/>
    <property type="match status" value="1"/>
</dbReference>
<protein>
    <submittedName>
        <fullName evidence="1">Uncharacterized protein</fullName>
    </submittedName>
</protein>
<evidence type="ECO:0000313" key="1">
    <source>
        <dbReference type="EMBL" id="PBK98969.1"/>
    </source>
</evidence>
<evidence type="ECO:0000313" key="2">
    <source>
        <dbReference type="Proteomes" id="UP000217790"/>
    </source>
</evidence>
<dbReference type="Gene3D" id="3.40.50.10860">
    <property type="entry name" value="Leucine Dehydrogenase, chain A, domain 1"/>
    <property type="match status" value="1"/>
</dbReference>
<accession>A0A2H3DUS0</accession>
<dbReference type="Gene3D" id="3.40.50.720">
    <property type="entry name" value="NAD(P)-binding Rossmann-like Domain"/>
    <property type="match status" value="1"/>
</dbReference>
<dbReference type="InParanoid" id="A0A2H3DUS0"/>
<dbReference type="InterPro" id="IPR036291">
    <property type="entry name" value="NAD(P)-bd_dom_sf"/>
</dbReference>
<dbReference type="InterPro" id="IPR046346">
    <property type="entry name" value="Aminoacid_DH-like_N_sf"/>
</dbReference>
<dbReference type="AlphaFoldDB" id="A0A2H3DUS0"/>
<dbReference type="OrthoDB" id="204377at2759"/>
<dbReference type="STRING" id="47427.A0A2H3DUS0"/>
<dbReference type="PANTHER" id="PTHR21089:SF1">
    <property type="entry name" value="BIFUNCTIONAL 3-DEHYDROQUINATE DEHYDRATASE_SHIKIMATE DEHYDROGENASE, CHLOROPLASTIC"/>
    <property type="match status" value="1"/>
</dbReference>
<keyword evidence="2" id="KW-1185">Reference proteome</keyword>
<sequence length="322" mass="35264">MNTGCATVFKSASPRTPLSSFEPTRYSVSKHHPVFNSNHASTISASNYPRQMVHPSITHTDAQKPRKLHLFGYPIVYSVRPYVHTFVTESVGLPWKCTHFETSDLDKREEAMKAEDFIAGAVTMPLNDDLAQVVGAVNTITVTTDKKLDGSNTDVVGIRDALEELSETGRNLPGMIIGAGRASRTAIYALLGYLDCSAVNRDPEKAKQVIAEMVASGFADAKEKIMVMESVEQAKTLEAPFCVVGEKSARAVADNLFRTEIPGSRGWVTIDEIEVLGLQLLEQRQLWLDPKVPLPSHAARQLMRDFSASPNVSSSVGFNQTL</sequence>
<dbReference type="Proteomes" id="UP000217790">
    <property type="component" value="Unassembled WGS sequence"/>
</dbReference>
<organism evidence="1 2">
    <name type="scientific">Armillaria gallica</name>
    <name type="common">Bulbous honey fungus</name>
    <name type="synonym">Armillaria bulbosa</name>
    <dbReference type="NCBI Taxonomy" id="47427"/>
    <lineage>
        <taxon>Eukaryota</taxon>
        <taxon>Fungi</taxon>
        <taxon>Dikarya</taxon>
        <taxon>Basidiomycota</taxon>
        <taxon>Agaricomycotina</taxon>
        <taxon>Agaricomycetes</taxon>
        <taxon>Agaricomycetidae</taxon>
        <taxon>Agaricales</taxon>
        <taxon>Marasmiineae</taxon>
        <taxon>Physalacriaceae</taxon>
        <taxon>Armillaria</taxon>
    </lineage>
</organism>
<reference evidence="2" key="1">
    <citation type="journal article" date="2017" name="Nat. Ecol. Evol.">
        <title>Genome expansion and lineage-specific genetic innovations in the forest pathogenic fungi Armillaria.</title>
        <authorList>
            <person name="Sipos G."/>
            <person name="Prasanna A.N."/>
            <person name="Walter M.C."/>
            <person name="O'Connor E."/>
            <person name="Balint B."/>
            <person name="Krizsan K."/>
            <person name="Kiss B."/>
            <person name="Hess J."/>
            <person name="Varga T."/>
            <person name="Slot J."/>
            <person name="Riley R."/>
            <person name="Boka B."/>
            <person name="Rigling D."/>
            <person name="Barry K."/>
            <person name="Lee J."/>
            <person name="Mihaltcheva S."/>
            <person name="LaButti K."/>
            <person name="Lipzen A."/>
            <person name="Waldron R."/>
            <person name="Moloney N.M."/>
            <person name="Sperisen C."/>
            <person name="Kredics L."/>
            <person name="Vagvoelgyi C."/>
            <person name="Patrignani A."/>
            <person name="Fitzpatrick D."/>
            <person name="Nagy I."/>
            <person name="Doyle S."/>
            <person name="Anderson J.B."/>
            <person name="Grigoriev I.V."/>
            <person name="Gueldener U."/>
            <person name="Muensterkoetter M."/>
            <person name="Nagy L.G."/>
        </authorList>
    </citation>
    <scope>NUCLEOTIDE SEQUENCE [LARGE SCALE GENOMIC DNA]</scope>
    <source>
        <strain evidence="2">Ar21-2</strain>
    </source>
</reference>
<dbReference type="EMBL" id="KZ293647">
    <property type="protein sequence ID" value="PBK98969.1"/>
    <property type="molecule type" value="Genomic_DNA"/>
</dbReference>
<dbReference type="GO" id="GO:0009423">
    <property type="term" value="P:chorismate biosynthetic process"/>
    <property type="evidence" value="ECO:0007669"/>
    <property type="project" value="TreeGrafter"/>
</dbReference>